<evidence type="ECO:0000313" key="2">
    <source>
        <dbReference type="EMBL" id="QUT06169.1"/>
    </source>
</evidence>
<dbReference type="KEGG" id="spph:KFK14_01365"/>
<accession>A0A975K872</accession>
<gene>
    <name evidence="2" type="ORF">KFK14_01365</name>
</gene>
<feature type="signal peptide" evidence="1">
    <location>
        <begin position="1"/>
        <end position="22"/>
    </location>
</feature>
<evidence type="ECO:0000256" key="1">
    <source>
        <dbReference type="SAM" id="SignalP"/>
    </source>
</evidence>
<name>A0A975K872_9SPHN</name>
<feature type="chain" id="PRO_5037676723" evidence="1">
    <location>
        <begin position="23"/>
        <end position="109"/>
    </location>
</feature>
<protein>
    <submittedName>
        <fullName evidence="2">UrcA family protein</fullName>
    </submittedName>
</protein>
<dbReference type="Proteomes" id="UP000681425">
    <property type="component" value="Chromosome"/>
</dbReference>
<reference evidence="2" key="1">
    <citation type="submission" date="2021-04" db="EMBL/GenBank/DDBJ databases">
        <title>Isolation of p-tert-butylphenol degrading bacteria Sphingobium phenoxybenzoativorans Tas13 from active sludge.</title>
        <authorList>
            <person name="Li Y."/>
        </authorList>
    </citation>
    <scope>NUCLEOTIDE SEQUENCE</scope>
    <source>
        <strain evidence="2">Tas13</strain>
    </source>
</reference>
<dbReference type="RefSeq" id="WP_070157687.1">
    <property type="nucleotide sequence ID" value="NZ_CP073910.1"/>
</dbReference>
<keyword evidence="1" id="KW-0732">Signal</keyword>
<dbReference type="EMBL" id="CP073910">
    <property type="protein sequence ID" value="QUT06169.1"/>
    <property type="molecule type" value="Genomic_DNA"/>
</dbReference>
<proteinExistence type="predicted"/>
<dbReference type="NCBIfam" id="TIGR04433">
    <property type="entry name" value="UrcA_uranyl"/>
    <property type="match status" value="1"/>
</dbReference>
<evidence type="ECO:0000313" key="3">
    <source>
        <dbReference type="Proteomes" id="UP000681425"/>
    </source>
</evidence>
<dbReference type="InterPro" id="IPR030972">
    <property type="entry name" value="UrcA_uranyl"/>
</dbReference>
<dbReference type="AlphaFoldDB" id="A0A975K872"/>
<organism evidence="2 3">
    <name type="scientific">Sphingobium phenoxybenzoativorans</name>
    <dbReference type="NCBI Taxonomy" id="1592790"/>
    <lineage>
        <taxon>Bacteria</taxon>
        <taxon>Pseudomonadati</taxon>
        <taxon>Pseudomonadota</taxon>
        <taxon>Alphaproteobacteria</taxon>
        <taxon>Sphingomonadales</taxon>
        <taxon>Sphingomonadaceae</taxon>
        <taxon>Sphingobium</taxon>
    </lineage>
</organism>
<keyword evidence="3" id="KW-1185">Reference proteome</keyword>
<sequence>MHRKTILAAAAAALFIPAAASAQQVESDVIVTGDRTEEVRSVVVSLRDLDLRADRDVRVADARIRRAANKVCDDTPGSSLIGNQARCVNEAFGNARVDLNSAVYAVRAG</sequence>